<evidence type="ECO:0000313" key="4">
    <source>
        <dbReference type="EMBL" id="AIQ56806.1"/>
    </source>
</evidence>
<dbReference type="GO" id="GO:0016787">
    <property type="term" value="F:hydrolase activity"/>
    <property type="evidence" value="ECO:0007669"/>
    <property type="project" value="UniProtKB-UniRule"/>
</dbReference>
<accession>A0A089L5P4</accession>
<dbReference type="InterPro" id="IPR024654">
    <property type="entry name" value="Calcineurin-like_PHP_lpxH"/>
</dbReference>
<dbReference type="Proteomes" id="UP000029518">
    <property type="component" value="Chromosome"/>
</dbReference>
<dbReference type="GO" id="GO:0046872">
    <property type="term" value="F:metal ion binding"/>
    <property type="evidence" value="ECO:0007669"/>
    <property type="project" value="UniProtKB-KW"/>
</dbReference>
<feature type="domain" description="Calcineurin-like phosphoesterase" evidence="3">
    <location>
        <begin position="1"/>
        <end position="154"/>
    </location>
</feature>
<keyword evidence="2" id="KW-0479">Metal-binding</keyword>
<dbReference type="EC" id="3.1.4.-" evidence="2"/>
<sequence>MKIGVVSDTHLSRTAKGLPRALTEEFRHVDIILHLGDWVALEIYDMLARLAPVEGIAGNNDGAEIIQRFGESKIVTLEGMRIGMIHGHAPYSRKGTDGNALLAFEGQDVDCILFGHSHQPLMRRENGILLFNPGSPTDKRREKQYSFGLMDIEDGKITARHVFYDSKE</sequence>
<dbReference type="CDD" id="cd00841">
    <property type="entry name" value="MPP_YfcE"/>
    <property type="match status" value="1"/>
</dbReference>
<evidence type="ECO:0000259" key="3">
    <source>
        <dbReference type="Pfam" id="PF12850"/>
    </source>
</evidence>
<proteinExistence type="inferred from homology"/>
<evidence type="ECO:0000313" key="5">
    <source>
        <dbReference type="Proteomes" id="UP000029518"/>
    </source>
</evidence>
<comment type="similarity">
    <text evidence="1 2">Belongs to the metallophosphoesterase superfamily. YfcE family.</text>
</comment>
<dbReference type="RefSeq" id="WP_042211091.1">
    <property type="nucleotide sequence ID" value="NZ_CP009285.1"/>
</dbReference>
<dbReference type="Gene3D" id="3.60.21.10">
    <property type="match status" value="1"/>
</dbReference>
<dbReference type="KEGG" id="pbd:PBOR_07530"/>
<dbReference type="OrthoDB" id="9800565at2"/>
<name>A0A089L5P4_PAEBO</name>
<dbReference type="InterPro" id="IPR041802">
    <property type="entry name" value="MPP_YfcE"/>
</dbReference>
<dbReference type="PANTHER" id="PTHR11124">
    <property type="entry name" value="VACUOLAR SORTING PROTEIN VPS29"/>
    <property type="match status" value="1"/>
</dbReference>
<dbReference type="EMBL" id="CP009285">
    <property type="protein sequence ID" value="AIQ56806.1"/>
    <property type="molecule type" value="Genomic_DNA"/>
</dbReference>
<evidence type="ECO:0000256" key="1">
    <source>
        <dbReference type="ARBA" id="ARBA00008950"/>
    </source>
</evidence>
<gene>
    <name evidence="4" type="ORF">PBOR_07530</name>
</gene>
<dbReference type="SUPFAM" id="SSF56300">
    <property type="entry name" value="Metallo-dependent phosphatases"/>
    <property type="match status" value="1"/>
</dbReference>
<dbReference type="HOGENOM" id="CLU_063749_3_2_9"/>
<comment type="cofactor">
    <cofactor evidence="2">
        <name>a divalent metal cation</name>
        <dbReference type="ChEBI" id="CHEBI:60240"/>
    </cofactor>
</comment>
<dbReference type="InterPro" id="IPR029052">
    <property type="entry name" value="Metallo-depent_PP-like"/>
</dbReference>
<keyword evidence="5" id="KW-1185">Reference proteome</keyword>
<dbReference type="NCBIfam" id="TIGR00040">
    <property type="entry name" value="yfcE"/>
    <property type="match status" value="1"/>
</dbReference>
<dbReference type="Pfam" id="PF12850">
    <property type="entry name" value="Metallophos_2"/>
    <property type="match status" value="1"/>
</dbReference>
<reference evidence="4" key="1">
    <citation type="submission" date="2014-08" db="EMBL/GenBank/DDBJ databases">
        <title>Comparative genomics of the Paenibacillus odorifer group.</title>
        <authorList>
            <person name="den Bakker H.C."/>
            <person name="Tsai Y.-C.Y.-C."/>
            <person name="Martin N."/>
            <person name="Korlach J."/>
            <person name="Wiedmann M."/>
        </authorList>
    </citation>
    <scope>NUCLEOTIDE SEQUENCE [LARGE SCALE GENOMIC DNA]</scope>
    <source>
        <strain evidence="4">DSM 13188</strain>
    </source>
</reference>
<protein>
    <recommendedName>
        <fullName evidence="2">Phosphoesterase</fullName>
        <ecNumber evidence="2">3.1.4.-</ecNumber>
    </recommendedName>
</protein>
<dbReference type="InterPro" id="IPR000979">
    <property type="entry name" value="Phosphodiesterase_MJ0936/Vps29"/>
</dbReference>
<evidence type="ECO:0000256" key="2">
    <source>
        <dbReference type="RuleBase" id="RU362039"/>
    </source>
</evidence>
<dbReference type="AlphaFoldDB" id="A0A089L5P4"/>
<organism evidence="4 5">
    <name type="scientific">Paenibacillus borealis</name>
    <dbReference type="NCBI Taxonomy" id="160799"/>
    <lineage>
        <taxon>Bacteria</taxon>
        <taxon>Bacillati</taxon>
        <taxon>Bacillota</taxon>
        <taxon>Bacilli</taxon>
        <taxon>Bacillales</taxon>
        <taxon>Paenibacillaceae</taxon>
        <taxon>Paenibacillus</taxon>
    </lineage>
</organism>